<gene>
    <name evidence="2" type="ORF">J2X19_003658</name>
</gene>
<keyword evidence="3" id="KW-1185">Reference proteome</keyword>
<organism evidence="2 3">
    <name type="scientific">Rhodoferax ferrireducens</name>
    <dbReference type="NCBI Taxonomy" id="192843"/>
    <lineage>
        <taxon>Bacteria</taxon>
        <taxon>Pseudomonadati</taxon>
        <taxon>Pseudomonadota</taxon>
        <taxon>Betaproteobacteria</taxon>
        <taxon>Burkholderiales</taxon>
        <taxon>Comamonadaceae</taxon>
        <taxon>Rhodoferax</taxon>
    </lineage>
</organism>
<feature type="domain" description="Glyoxalase-like" evidence="1">
    <location>
        <begin position="1"/>
        <end position="138"/>
    </location>
</feature>
<dbReference type="Proteomes" id="UP001180487">
    <property type="component" value="Unassembled WGS sequence"/>
</dbReference>
<sequence>MATHNRLLRLGDALFLEVIAPNPLASPPARPRWFALDTLQPGTEPALATWVARSPDIQASLAASTEALGAVEPMQRGALHWLITIPADGALPLQGIAPALIEWQTQEHPAAKLPDLGLSLLQLELLHPEPQRIARLLGSLEIDDGRLRVGLLAQGSPRLVAHIQTPQGLRQLPLLRSPAPG</sequence>
<evidence type="ECO:0000313" key="3">
    <source>
        <dbReference type="Proteomes" id="UP001180487"/>
    </source>
</evidence>
<dbReference type="Gene3D" id="3.10.180.10">
    <property type="entry name" value="2,3-Dihydroxybiphenyl 1,2-Dioxygenase, domain 1"/>
    <property type="match status" value="1"/>
</dbReference>
<dbReference type="EMBL" id="JAVDXT010000003">
    <property type="protein sequence ID" value="MDR7378964.1"/>
    <property type="molecule type" value="Genomic_DNA"/>
</dbReference>
<dbReference type="InterPro" id="IPR025870">
    <property type="entry name" value="Glyoxalase-like_dom"/>
</dbReference>
<comment type="caution">
    <text evidence="2">The sequence shown here is derived from an EMBL/GenBank/DDBJ whole genome shotgun (WGS) entry which is preliminary data.</text>
</comment>
<dbReference type="InterPro" id="IPR029068">
    <property type="entry name" value="Glyas_Bleomycin-R_OHBP_Dase"/>
</dbReference>
<proteinExistence type="predicted"/>
<evidence type="ECO:0000259" key="1">
    <source>
        <dbReference type="Pfam" id="PF13468"/>
    </source>
</evidence>
<reference evidence="2 3" key="1">
    <citation type="submission" date="2023-07" db="EMBL/GenBank/DDBJ databases">
        <title>Sorghum-associated microbial communities from plants grown in Nebraska, USA.</title>
        <authorList>
            <person name="Schachtman D."/>
        </authorList>
    </citation>
    <scope>NUCLEOTIDE SEQUENCE [LARGE SCALE GENOMIC DNA]</scope>
    <source>
        <strain evidence="2 3">BE313</strain>
    </source>
</reference>
<evidence type="ECO:0000313" key="2">
    <source>
        <dbReference type="EMBL" id="MDR7378964.1"/>
    </source>
</evidence>
<protein>
    <recommendedName>
        <fullName evidence="1">Glyoxalase-like domain-containing protein</fullName>
    </recommendedName>
</protein>
<accession>A0ABU2CCC8</accession>
<name>A0ABU2CCC8_9BURK</name>
<dbReference type="Pfam" id="PF13468">
    <property type="entry name" value="Glyoxalase_3"/>
    <property type="match status" value="1"/>
</dbReference>